<keyword evidence="7" id="KW-1185">Reference proteome</keyword>
<keyword evidence="5" id="KW-0812">Transmembrane</keyword>
<dbReference type="NCBIfam" id="TIGR02532">
    <property type="entry name" value="IV_pilin_GFxxxE"/>
    <property type="match status" value="1"/>
</dbReference>
<dbReference type="RefSeq" id="WP_345340460.1">
    <property type="nucleotide sequence ID" value="NZ_BAABLI010000015.1"/>
</dbReference>
<evidence type="ECO:0000256" key="2">
    <source>
        <dbReference type="ARBA" id="ARBA00011156"/>
    </source>
</evidence>
<dbReference type="Pfam" id="PF00114">
    <property type="entry name" value="Pilin"/>
    <property type="match status" value="1"/>
</dbReference>
<keyword evidence="3" id="KW-0488">Methylation</keyword>
<gene>
    <name evidence="6" type="ORF">ACFSJ3_14985</name>
</gene>
<dbReference type="InterPro" id="IPR045584">
    <property type="entry name" value="Pilin-like"/>
</dbReference>
<dbReference type="PANTHER" id="PTHR30093">
    <property type="entry name" value="GENERAL SECRETION PATHWAY PROTEIN G"/>
    <property type="match status" value="1"/>
</dbReference>
<dbReference type="InterPro" id="IPR012902">
    <property type="entry name" value="N_methyl_site"/>
</dbReference>
<evidence type="ECO:0000256" key="3">
    <source>
        <dbReference type="ARBA" id="ARBA00022481"/>
    </source>
</evidence>
<dbReference type="Gene3D" id="3.30.700.10">
    <property type="entry name" value="Glycoprotein, Type 4 Pilin"/>
    <property type="match status" value="1"/>
</dbReference>
<dbReference type="SUPFAM" id="SSF54523">
    <property type="entry name" value="Pili subunits"/>
    <property type="match status" value="1"/>
</dbReference>
<dbReference type="InterPro" id="IPR001082">
    <property type="entry name" value="Pilin"/>
</dbReference>
<comment type="subunit">
    <text evidence="2">The pili are polar flexible filaments of about 5.4 nanometers diameter and 2.5 micrometers average length; they consist of only a single polypeptide chain arranged in a helical configuration of five subunits per turn in the assembled pilus.</text>
</comment>
<evidence type="ECO:0000313" key="6">
    <source>
        <dbReference type="EMBL" id="MFD2097300.1"/>
    </source>
</evidence>
<dbReference type="InterPro" id="IPR000983">
    <property type="entry name" value="Bac_GSPG_pilin"/>
</dbReference>
<evidence type="ECO:0000313" key="7">
    <source>
        <dbReference type="Proteomes" id="UP001597380"/>
    </source>
</evidence>
<dbReference type="PROSITE" id="PS00409">
    <property type="entry name" value="PROKAR_NTER_METHYL"/>
    <property type="match status" value="1"/>
</dbReference>
<proteinExistence type="inferred from homology"/>
<evidence type="ECO:0000256" key="5">
    <source>
        <dbReference type="SAM" id="Phobius"/>
    </source>
</evidence>
<protein>
    <submittedName>
        <fullName evidence="6">Pilin</fullName>
    </submittedName>
</protein>
<keyword evidence="5" id="KW-1133">Transmembrane helix</keyword>
<name>A0ABW4XR46_9GAMM</name>
<accession>A0ABW4XR46</accession>
<comment type="caution">
    <text evidence="6">The sequence shown here is derived from an EMBL/GenBank/DDBJ whole genome shotgun (WGS) entry which is preliminary data.</text>
</comment>
<keyword evidence="5" id="KW-0472">Membrane</keyword>
<evidence type="ECO:0000256" key="1">
    <source>
        <dbReference type="ARBA" id="ARBA00005233"/>
    </source>
</evidence>
<organism evidence="6 7">
    <name type="scientific">Corallincola platygyrae</name>
    <dbReference type="NCBI Taxonomy" id="1193278"/>
    <lineage>
        <taxon>Bacteria</taxon>
        <taxon>Pseudomonadati</taxon>
        <taxon>Pseudomonadota</taxon>
        <taxon>Gammaproteobacteria</taxon>
        <taxon>Alteromonadales</taxon>
        <taxon>Psychromonadaceae</taxon>
        <taxon>Corallincola</taxon>
    </lineage>
</organism>
<keyword evidence="4" id="KW-0281">Fimbrium</keyword>
<comment type="similarity">
    <text evidence="1 4">Belongs to the N-Me-Phe pilin family.</text>
</comment>
<dbReference type="PRINTS" id="PR00813">
    <property type="entry name" value="BCTERIALGSPG"/>
</dbReference>
<dbReference type="PANTHER" id="PTHR30093:SF34">
    <property type="entry name" value="PREPILIN PEPTIDASE-DEPENDENT PROTEIN D"/>
    <property type="match status" value="1"/>
</dbReference>
<dbReference type="Proteomes" id="UP001597380">
    <property type="component" value="Unassembled WGS sequence"/>
</dbReference>
<feature type="transmembrane region" description="Helical" evidence="5">
    <location>
        <begin position="12"/>
        <end position="33"/>
    </location>
</feature>
<sequence length="158" mass="17024">MKAVKGFTLIELMIVVSIIGILATVSLPAYQIYVQRSEMTEAISMADHVKSRITKFYADNLYLPKDNREAGVPDANLLIGNRITGTRVINGAIHVTLGNKASQALQGKTLSFRPAVVKGSPSSPIAWLCGYSEAVEGMTAIGENRTDLPSEMLPSACR</sequence>
<dbReference type="EMBL" id="JBHUHT010000017">
    <property type="protein sequence ID" value="MFD2097300.1"/>
    <property type="molecule type" value="Genomic_DNA"/>
</dbReference>
<dbReference type="Pfam" id="PF07963">
    <property type="entry name" value="N_methyl"/>
    <property type="match status" value="1"/>
</dbReference>
<reference evidence="7" key="1">
    <citation type="journal article" date="2019" name="Int. J. Syst. Evol. Microbiol.">
        <title>The Global Catalogue of Microorganisms (GCM) 10K type strain sequencing project: providing services to taxonomists for standard genome sequencing and annotation.</title>
        <authorList>
            <consortium name="The Broad Institute Genomics Platform"/>
            <consortium name="The Broad Institute Genome Sequencing Center for Infectious Disease"/>
            <person name="Wu L."/>
            <person name="Ma J."/>
        </authorList>
    </citation>
    <scope>NUCLEOTIDE SEQUENCE [LARGE SCALE GENOMIC DNA]</scope>
    <source>
        <strain evidence="7">CGMCC 1.10992</strain>
    </source>
</reference>
<evidence type="ECO:0000256" key="4">
    <source>
        <dbReference type="RuleBase" id="RU000389"/>
    </source>
</evidence>